<dbReference type="GO" id="GO:0016301">
    <property type="term" value="F:kinase activity"/>
    <property type="evidence" value="ECO:0007669"/>
    <property type="project" value="UniProtKB-KW"/>
</dbReference>
<evidence type="ECO:0000313" key="2">
    <source>
        <dbReference type="Proteomes" id="UP000587527"/>
    </source>
</evidence>
<keyword evidence="1" id="KW-0418">Kinase</keyword>
<dbReference type="SUPFAM" id="SSF52540">
    <property type="entry name" value="P-loop containing nucleoside triphosphate hydrolases"/>
    <property type="match status" value="1"/>
</dbReference>
<accession>A0A841BIY0</accession>
<gene>
    <name evidence="1" type="ORF">F4553_000240</name>
</gene>
<dbReference type="EMBL" id="JACHMN010000001">
    <property type="protein sequence ID" value="MBB5866861.1"/>
    <property type="molecule type" value="Genomic_DNA"/>
</dbReference>
<name>A0A841BIY0_9ACTN</name>
<dbReference type="InterPro" id="IPR027417">
    <property type="entry name" value="P-loop_NTPase"/>
</dbReference>
<organism evidence="1 2">
    <name type="scientific">Allocatelliglobosispora scoriae</name>
    <dbReference type="NCBI Taxonomy" id="643052"/>
    <lineage>
        <taxon>Bacteria</taxon>
        <taxon>Bacillati</taxon>
        <taxon>Actinomycetota</taxon>
        <taxon>Actinomycetes</taxon>
        <taxon>Micromonosporales</taxon>
        <taxon>Micromonosporaceae</taxon>
        <taxon>Allocatelliglobosispora</taxon>
    </lineage>
</organism>
<dbReference type="Gene3D" id="3.40.50.300">
    <property type="entry name" value="P-loop containing nucleotide triphosphate hydrolases"/>
    <property type="match status" value="1"/>
</dbReference>
<dbReference type="Proteomes" id="UP000587527">
    <property type="component" value="Unassembled WGS sequence"/>
</dbReference>
<proteinExistence type="predicted"/>
<reference evidence="1 2" key="1">
    <citation type="submission" date="2020-08" db="EMBL/GenBank/DDBJ databases">
        <title>Sequencing the genomes of 1000 actinobacteria strains.</title>
        <authorList>
            <person name="Klenk H.-P."/>
        </authorList>
    </citation>
    <scope>NUCLEOTIDE SEQUENCE [LARGE SCALE GENOMIC DNA]</scope>
    <source>
        <strain evidence="1 2">DSM 45362</strain>
    </source>
</reference>
<keyword evidence="2" id="KW-1185">Reference proteome</keyword>
<sequence length="181" mass="20403">MMMKRPKLFLTVGLPCTGKTTAARRIEVEEEALRLTKDEWVKALYGHENPTSASDVIEGRLIQIGLRALELGNNVVIDYGLWGRDERSALRQAAADRGAAVELLYFELTPAEQRTRRDRRQAEAPHTTWPMSDEELAGWAAAIEIPTRGELDGSEPVDDPPAGFATWDEWREYRWPPSVEG</sequence>
<dbReference type="Pfam" id="PF13671">
    <property type="entry name" value="AAA_33"/>
    <property type="match status" value="1"/>
</dbReference>
<protein>
    <submittedName>
        <fullName evidence="1">Putative kinase</fullName>
    </submittedName>
</protein>
<comment type="caution">
    <text evidence="1">The sequence shown here is derived from an EMBL/GenBank/DDBJ whole genome shotgun (WGS) entry which is preliminary data.</text>
</comment>
<keyword evidence="1" id="KW-0808">Transferase</keyword>
<evidence type="ECO:0000313" key="1">
    <source>
        <dbReference type="EMBL" id="MBB5866861.1"/>
    </source>
</evidence>
<dbReference type="AlphaFoldDB" id="A0A841BIY0"/>